<keyword evidence="7" id="KW-1185">Reference proteome</keyword>
<evidence type="ECO:0000256" key="3">
    <source>
        <dbReference type="ARBA" id="ARBA00023125"/>
    </source>
</evidence>
<dbReference type="RefSeq" id="WP_219001433.1">
    <property type="nucleotide sequence ID" value="NZ_CP079194.1"/>
</dbReference>
<keyword evidence="2" id="KW-0805">Transcription regulation</keyword>
<dbReference type="Proteomes" id="UP000825009">
    <property type="component" value="Chromosome"/>
</dbReference>
<evidence type="ECO:0000259" key="5">
    <source>
        <dbReference type="PROSITE" id="PS50931"/>
    </source>
</evidence>
<sequence>MQTRALRTLVKIAKVGSFAQSAEQLGITLSALSMQMKALEAELGVTLFDRAHRPPRLTPLGASVVAEAGPLLAREDRLLELCRPSDRLVGHFKLGFVTTAAVRLLPAFLKEARRLAPQARFEVETGLSAVLQEKVVNGQIDAAVVTDADGLPAQLASWTLRREPFVFAAHQSLLSDGLAGLMAAQTFFHFMPGTGIGKLIARAMQDQARPSAARTVVLDDLEAIMECVGAGLGFTLLPVPDVARYLTPEIETISAPAGLERNLVLAILRDGTLAPREAALRALFGND</sequence>
<accession>A0A8F6TVS0</accession>
<reference evidence="6 7" key="1">
    <citation type="submission" date="2021-07" db="EMBL/GenBank/DDBJ databases">
        <title>A novel Jannaschia species isolated from marine dinoflagellate Ceratoperidinium margalefii.</title>
        <authorList>
            <person name="Jiang Y."/>
            <person name="Li Z."/>
        </authorList>
    </citation>
    <scope>NUCLEOTIDE SEQUENCE [LARGE SCALE GENOMIC DNA]</scope>
    <source>
        <strain evidence="6 7">J12C1-MA-4</strain>
    </source>
</reference>
<comment type="similarity">
    <text evidence="1">Belongs to the LysR transcriptional regulatory family.</text>
</comment>
<protein>
    <submittedName>
        <fullName evidence="6">LysR family transcriptional regulator</fullName>
    </submittedName>
</protein>
<dbReference type="PROSITE" id="PS50931">
    <property type="entry name" value="HTH_LYSR"/>
    <property type="match status" value="1"/>
</dbReference>
<dbReference type="GO" id="GO:0000976">
    <property type="term" value="F:transcription cis-regulatory region binding"/>
    <property type="evidence" value="ECO:0007669"/>
    <property type="project" value="TreeGrafter"/>
</dbReference>
<gene>
    <name evidence="6" type="ORF">KYE46_14350</name>
</gene>
<feature type="domain" description="HTH lysR-type" evidence="5">
    <location>
        <begin position="1"/>
        <end position="58"/>
    </location>
</feature>
<dbReference type="AlphaFoldDB" id="A0A8F6TVS0"/>
<dbReference type="PANTHER" id="PTHR30126">
    <property type="entry name" value="HTH-TYPE TRANSCRIPTIONAL REGULATOR"/>
    <property type="match status" value="1"/>
</dbReference>
<evidence type="ECO:0000256" key="2">
    <source>
        <dbReference type="ARBA" id="ARBA00023015"/>
    </source>
</evidence>
<keyword evidence="3" id="KW-0238">DNA-binding</keyword>
<evidence type="ECO:0000313" key="7">
    <source>
        <dbReference type="Proteomes" id="UP000825009"/>
    </source>
</evidence>
<dbReference type="Pfam" id="PF03466">
    <property type="entry name" value="LysR_substrate"/>
    <property type="match status" value="1"/>
</dbReference>
<evidence type="ECO:0000256" key="4">
    <source>
        <dbReference type="ARBA" id="ARBA00023163"/>
    </source>
</evidence>
<dbReference type="KEGG" id="gce:KYE46_14350"/>
<dbReference type="InterPro" id="IPR005119">
    <property type="entry name" value="LysR_subst-bd"/>
</dbReference>
<organism evidence="6 7">
    <name type="scientific">Gymnodinialimonas ceratoperidinii</name>
    <dbReference type="NCBI Taxonomy" id="2856823"/>
    <lineage>
        <taxon>Bacteria</taxon>
        <taxon>Pseudomonadati</taxon>
        <taxon>Pseudomonadota</taxon>
        <taxon>Alphaproteobacteria</taxon>
        <taxon>Rhodobacterales</taxon>
        <taxon>Paracoccaceae</taxon>
        <taxon>Gymnodinialimonas</taxon>
    </lineage>
</organism>
<evidence type="ECO:0000256" key="1">
    <source>
        <dbReference type="ARBA" id="ARBA00009437"/>
    </source>
</evidence>
<dbReference type="Pfam" id="PF00126">
    <property type="entry name" value="HTH_1"/>
    <property type="match status" value="1"/>
</dbReference>
<dbReference type="GO" id="GO:0003700">
    <property type="term" value="F:DNA-binding transcription factor activity"/>
    <property type="evidence" value="ECO:0007669"/>
    <property type="project" value="InterPro"/>
</dbReference>
<evidence type="ECO:0000313" key="6">
    <source>
        <dbReference type="EMBL" id="QXT39094.1"/>
    </source>
</evidence>
<dbReference type="EMBL" id="CP079194">
    <property type="protein sequence ID" value="QXT39094.1"/>
    <property type="molecule type" value="Genomic_DNA"/>
</dbReference>
<proteinExistence type="inferred from homology"/>
<dbReference type="InterPro" id="IPR000847">
    <property type="entry name" value="LysR_HTH_N"/>
</dbReference>
<keyword evidence="4" id="KW-0804">Transcription</keyword>
<dbReference type="PANTHER" id="PTHR30126:SF94">
    <property type="entry name" value="LYSR FAMILY TRANSCRIPTIONAL REGULATOR"/>
    <property type="match status" value="1"/>
</dbReference>
<name>A0A8F6TVS0_9RHOB</name>